<proteinExistence type="predicted"/>
<reference evidence="1" key="1">
    <citation type="submission" date="2022-10" db="EMBL/GenBank/DDBJ databases">
        <title>Tapping the CABI collections for fungal endophytes: first genome assemblies for Collariella, Neodidymelliopsis, Ascochyta clinopodiicola, Didymella pomorum, Didymosphaeria variabile, Neocosmospora piperis and Neocucurbitaria cava.</title>
        <authorList>
            <person name="Hill R."/>
        </authorList>
    </citation>
    <scope>NUCLEOTIDE SEQUENCE</scope>
    <source>
        <strain evidence="1">IMI 355091</strain>
    </source>
</reference>
<dbReference type="AlphaFoldDB" id="A0A9W9D5S3"/>
<dbReference type="PANTHER" id="PTHR40788">
    <property type="entry name" value="CLR5 DOMAIN-CONTAINING PROTEIN-RELATED"/>
    <property type="match status" value="1"/>
</dbReference>
<evidence type="ECO:0000313" key="1">
    <source>
        <dbReference type="EMBL" id="KAJ4402753.1"/>
    </source>
</evidence>
<dbReference type="Proteomes" id="UP001140510">
    <property type="component" value="Unassembled WGS sequence"/>
</dbReference>
<comment type="caution">
    <text evidence="1">The sequence shown here is derived from an EMBL/GenBank/DDBJ whole genome shotgun (WGS) entry which is preliminary data.</text>
</comment>
<dbReference type="OrthoDB" id="3779062at2759"/>
<dbReference type="PANTHER" id="PTHR40788:SF2">
    <property type="entry name" value="CLR5 DOMAIN-CONTAINING PROTEIN"/>
    <property type="match status" value="1"/>
</dbReference>
<organism evidence="1 2">
    <name type="scientific">Didymella pomorum</name>
    <dbReference type="NCBI Taxonomy" id="749634"/>
    <lineage>
        <taxon>Eukaryota</taxon>
        <taxon>Fungi</taxon>
        <taxon>Dikarya</taxon>
        <taxon>Ascomycota</taxon>
        <taxon>Pezizomycotina</taxon>
        <taxon>Dothideomycetes</taxon>
        <taxon>Pleosporomycetidae</taxon>
        <taxon>Pleosporales</taxon>
        <taxon>Pleosporineae</taxon>
        <taxon>Didymellaceae</taxon>
        <taxon>Didymella</taxon>
    </lineage>
</organism>
<dbReference type="EMBL" id="JAPEVA010000058">
    <property type="protein sequence ID" value="KAJ4402753.1"/>
    <property type="molecule type" value="Genomic_DNA"/>
</dbReference>
<protein>
    <submittedName>
        <fullName evidence="1">Uncharacterized protein</fullName>
    </submittedName>
</protein>
<evidence type="ECO:0000313" key="2">
    <source>
        <dbReference type="Proteomes" id="UP001140510"/>
    </source>
</evidence>
<sequence length="470" mass="53934">MAPYRGWSSVNFCQLREYIEGTWTKHKSHLWAMREDPSYFADTVNEYLNHNSLDEYENLIRQGATKQEQARPILNMEQCCNLFMRVCSTDTYNRVPGVTKEQNEFLDHFEKFRPEKSSSDMWFQRLVLLAYDIEKVDLLLQRSAMAKRMLTGRLLNLLTDLSIVIESARQIHLWLRSPDAETGKIDGHTCKLEMRAEDAAFFAWYEALDEGFTPPLSLITPVKEKLPYPEHKKRTSKIGAIMRESENRLDRFWSSVDTHFKKKTGATQHGAIHDSLEGSDAMYGTAPWVDSSKTPLRPATVSDRPHQPILEVLHDRSAQATGTFDRSFVMHKVKPKTRGVADTRLEAMEDLLIQPVDSSVQETKSTFQVRKRAHKVFRALFSSSLEGAGEVQKSLKWIDFTYAMNGIGFSVERLQGSAWQFTPGPNISTERGIHFHAPHPDSDITYVIAKRMGRRLGRVYGWHGDTFQLA</sequence>
<gene>
    <name evidence="1" type="ORF">N0V91_006974</name>
</gene>
<accession>A0A9W9D5S3</accession>
<name>A0A9W9D5S3_9PLEO</name>
<keyword evidence="2" id="KW-1185">Reference proteome</keyword>